<evidence type="ECO:0000313" key="1">
    <source>
        <dbReference type="EMBL" id="LAB48207.1"/>
    </source>
</evidence>
<protein>
    <submittedName>
        <fullName evidence="1">Uncharacterized protein</fullName>
    </submittedName>
</protein>
<reference evidence="1" key="1">
    <citation type="submission" date="2017-07" db="EMBL/GenBank/DDBJ databases">
        <authorList>
            <person name="Mikheyev A."/>
            <person name="Grau M."/>
        </authorList>
    </citation>
    <scope>NUCLEOTIDE SEQUENCE</scope>
    <source>
        <tissue evidence="1">Venom_gland</tissue>
    </source>
</reference>
<sequence>MFGRVKNLPLPPNFTLLAFDSQITQRSLCMNLVAQIDLHTGWENVSRLCVAEIRIRAFLVLRNLKSARMGILAKKETHRQAVLFSADISLPKCFSSFLQS</sequence>
<dbReference type="AlphaFoldDB" id="A0A2D4NR51"/>
<proteinExistence type="predicted"/>
<organism evidence="1">
    <name type="scientific">Micrurus surinamensis</name>
    <name type="common">Surinam coral snake</name>
    <dbReference type="NCBI Taxonomy" id="129470"/>
    <lineage>
        <taxon>Eukaryota</taxon>
        <taxon>Metazoa</taxon>
        <taxon>Chordata</taxon>
        <taxon>Craniata</taxon>
        <taxon>Vertebrata</taxon>
        <taxon>Euteleostomi</taxon>
        <taxon>Lepidosauria</taxon>
        <taxon>Squamata</taxon>
        <taxon>Bifurcata</taxon>
        <taxon>Unidentata</taxon>
        <taxon>Episquamata</taxon>
        <taxon>Toxicofera</taxon>
        <taxon>Serpentes</taxon>
        <taxon>Colubroidea</taxon>
        <taxon>Elapidae</taxon>
        <taxon>Elapinae</taxon>
        <taxon>Micrurus</taxon>
    </lineage>
</organism>
<accession>A0A2D4NR51</accession>
<reference evidence="1" key="2">
    <citation type="submission" date="2017-11" db="EMBL/GenBank/DDBJ databases">
        <title>Coralsnake Venomics: Analyses of Venom Gland Transcriptomes and Proteomes of Six Brazilian Taxa.</title>
        <authorList>
            <person name="Aird S.D."/>
            <person name="Jorge da Silva N."/>
            <person name="Qiu L."/>
            <person name="Villar-Briones A."/>
            <person name="Aparecida-Saddi V."/>
            <person name="Campos-Telles M.P."/>
            <person name="Grau M."/>
            <person name="Mikheyev A.S."/>
        </authorList>
    </citation>
    <scope>NUCLEOTIDE SEQUENCE</scope>
    <source>
        <tissue evidence="1">Venom_gland</tissue>
    </source>
</reference>
<name>A0A2D4NR51_MICSU</name>
<dbReference type="EMBL" id="IACN01011961">
    <property type="protein sequence ID" value="LAB48207.1"/>
    <property type="molecule type" value="Transcribed_RNA"/>
</dbReference>